<dbReference type="InterPro" id="IPR037175">
    <property type="entry name" value="KFase_sf"/>
</dbReference>
<dbReference type="Proteomes" id="UP001209076">
    <property type="component" value="Unassembled WGS sequence"/>
</dbReference>
<reference evidence="2" key="1">
    <citation type="submission" date="2023-07" db="EMBL/GenBank/DDBJ databases">
        <title>Novel Mycoplasma species identified in domestic and wild animals.</title>
        <authorList>
            <person name="Volokhov D.V."/>
            <person name="Furtak V.A."/>
            <person name="Zagorodnyaya T.A."/>
        </authorList>
    </citation>
    <scope>NUCLEOTIDE SEQUENCE [LARGE SCALE GENOMIC DNA]</scope>
    <source>
        <strain evidence="2">92-19</strain>
    </source>
</reference>
<evidence type="ECO:0000313" key="2">
    <source>
        <dbReference type="Proteomes" id="UP001209076"/>
    </source>
</evidence>
<accession>A0ABT2PXM7</accession>
<dbReference type="SUPFAM" id="SSF102198">
    <property type="entry name" value="Putative cyclase"/>
    <property type="match status" value="1"/>
</dbReference>
<dbReference type="PANTHER" id="PTHR31118">
    <property type="entry name" value="CYCLASE-LIKE PROTEIN 2"/>
    <property type="match status" value="1"/>
</dbReference>
<comment type="caution">
    <text evidence="1">The sequence shown here is derived from an EMBL/GenBank/DDBJ whole genome shotgun (WGS) entry which is preliminary data.</text>
</comment>
<dbReference type="Pfam" id="PF04199">
    <property type="entry name" value="Cyclase"/>
    <property type="match status" value="1"/>
</dbReference>
<gene>
    <name evidence="1" type="ORF">N7603_08600</name>
</gene>
<sequence>MIIDLTKPIYAGMPVYPGDPEVKLESLASIKTDGYANALLSTSMHAGTHIDGLGHMLENQVSISNVPLSSLIGNAFVVDANKPIDILDVDFLIIKGQSKLDLAWVQSYLHKPLKAILIESDSPDESPYLVHKYLFSEGIYIVENLTNLEALPKNERFKLFIIPLKIVADSSPCRVFAEI</sequence>
<proteinExistence type="predicted"/>
<keyword evidence="2" id="KW-1185">Reference proteome</keyword>
<dbReference type="Gene3D" id="3.50.30.50">
    <property type="entry name" value="Putative cyclase"/>
    <property type="match status" value="2"/>
</dbReference>
<dbReference type="InterPro" id="IPR007325">
    <property type="entry name" value="KFase/CYL"/>
</dbReference>
<protein>
    <submittedName>
        <fullName evidence="1">Cyclase family protein</fullName>
    </submittedName>
</protein>
<dbReference type="PANTHER" id="PTHR31118:SF12">
    <property type="entry name" value="CYCLASE-LIKE PROTEIN 2"/>
    <property type="match status" value="1"/>
</dbReference>
<dbReference type="RefSeq" id="WP_262097032.1">
    <property type="nucleotide sequence ID" value="NZ_JAOEGN010000024.1"/>
</dbReference>
<evidence type="ECO:0000313" key="1">
    <source>
        <dbReference type="EMBL" id="MCU0105714.1"/>
    </source>
</evidence>
<dbReference type="EMBL" id="JAOEGN010000024">
    <property type="protein sequence ID" value="MCU0105714.1"/>
    <property type="molecule type" value="Genomic_DNA"/>
</dbReference>
<organism evidence="1 2">
    <name type="scientific">Paracholeplasma vituli</name>
    <dbReference type="NCBI Taxonomy" id="69473"/>
    <lineage>
        <taxon>Bacteria</taxon>
        <taxon>Bacillati</taxon>
        <taxon>Mycoplasmatota</taxon>
        <taxon>Mollicutes</taxon>
        <taxon>Acholeplasmatales</taxon>
        <taxon>Acholeplasmataceae</taxon>
        <taxon>Paracholeplasma</taxon>
    </lineage>
</organism>
<name>A0ABT2PXM7_9MOLU</name>